<dbReference type="EMBL" id="KZ308155">
    <property type="protein sequence ID" value="KAG8223237.1"/>
    <property type="molecule type" value="Genomic_DNA"/>
</dbReference>
<dbReference type="Proteomes" id="UP000792457">
    <property type="component" value="Unassembled WGS sequence"/>
</dbReference>
<gene>
    <name evidence="1" type="ORF">J437_LFUL003588</name>
</gene>
<protein>
    <submittedName>
        <fullName evidence="1">Uncharacterized protein</fullName>
    </submittedName>
</protein>
<comment type="caution">
    <text evidence="1">The sequence shown here is derived from an EMBL/GenBank/DDBJ whole genome shotgun (WGS) entry which is preliminary data.</text>
</comment>
<sequence length="64" mass="7693">MVNVISHRRKSFAVYCMKNIHNFISVRSNHRSIVLKLMPVFSTNVLLCSQVMLRFKKPERRFQR</sequence>
<dbReference type="AlphaFoldDB" id="A0A8K0NVJ0"/>
<accession>A0A8K0NVJ0</accession>
<proteinExistence type="predicted"/>
<name>A0A8K0NVJ0_LADFU</name>
<keyword evidence="2" id="KW-1185">Reference proteome</keyword>
<evidence type="ECO:0000313" key="2">
    <source>
        <dbReference type="Proteomes" id="UP000792457"/>
    </source>
</evidence>
<reference evidence="1" key="2">
    <citation type="submission" date="2017-10" db="EMBL/GenBank/DDBJ databases">
        <title>Ladona fulva Genome sequencing and assembly.</title>
        <authorList>
            <person name="Murali S."/>
            <person name="Richards S."/>
            <person name="Bandaranaike D."/>
            <person name="Bellair M."/>
            <person name="Blankenburg K."/>
            <person name="Chao H."/>
            <person name="Dinh H."/>
            <person name="Doddapaneni H."/>
            <person name="Dugan-Rocha S."/>
            <person name="Elkadiri S."/>
            <person name="Gnanaolivu R."/>
            <person name="Hernandez B."/>
            <person name="Skinner E."/>
            <person name="Javaid M."/>
            <person name="Lee S."/>
            <person name="Li M."/>
            <person name="Ming W."/>
            <person name="Munidasa M."/>
            <person name="Muniz J."/>
            <person name="Nguyen L."/>
            <person name="Hughes D."/>
            <person name="Osuji N."/>
            <person name="Pu L.-L."/>
            <person name="Puazo M."/>
            <person name="Qu C."/>
            <person name="Quiroz J."/>
            <person name="Raj R."/>
            <person name="Weissenberger G."/>
            <person name="Xin Y."/>
            <person name="Zou X."/>
            <person name="Han Y."/>
            <person name="Worley K."/>
            <person name="Muzny D."/>
            <person name="Gibbs R."/>
        </authorList>
    </citation>
    <scope>NUCLEOTIDE SEQUENCE</scope>
    <source>
        <strain evidence="1">Sampled in the wild</strain>
    </source>
</reference>
<evidence type="ECO:0000313" key="1">
    <source>
        <dbReference type="EMBL" id="KAG8223237.1"/>
    </source>
</evidence>
<reference evidence="1" key="1">
    <citation type="submission" date="2013-04" db="EMBL/GenBank/DDBJ databases">
        <authorList>
            <person name="Qu J."/>
            <person name="Murali S.C."/>
            <person name="Bandaranaike D."/>
            <person name="Bellair M."/>
            <person name="Blankenburg K."/>
            <person name="Chao H."/>
            <person name="Dinh H."/>
            <person name="Doddapaneni H."/>
            <person name="Downs B."/>
            <person name="Dugan-Rocha S."/>
            <person name="Elkadiri S."/>
            <person name="Gnanaolivu R.D."/>
            <person name="Hernandez B."/>
            <person name="Javaid M."/>
            <person name="Jayaseelan J.C."/>
            <person name="Lee S."/>
            <person name="Li M."/>
            <person name="Ming W."/>
            <person name="Munidasa M."/>
            <person name="Muniz J."/>
            <person name="Nguyen L."/>
            <person name="Ongeri F."/>
            <person name="Osuji N."/>
            <person name="Pu L.-L."/>
            <person name="Puazo M."/>
            <person name="Qu C."/>
            <person name="Quiroz J."/>
            <person name="Raj R."/>
            <person name="Weissenberger G."/>
            <person name="Xin Y."/>
            <person name="Zou X."/>
            <person name="Han Y."/>
            <person name="Richards S."/>
            <person name="Worley K."/>
            <person name="Muzny D."/>
            <person name="Gibbs R."/>
        </authorList>
    </citation>
    <scope>NUCLEOTIDE SEQUENCE</scope>
    <source>
        <strain evidence="1">Sampled in the wild</strain>
    </source>
</reference>
<organism evidence="1 2">
    <name type="scientific">Ladona fulva</name>
    <name type="common">Scarce chaser dragonfly</name>
    <name type="synonym">Libellula fulva</name>
    <dbReference type="NCBI Taxonomy" id="123851"/>
    <lineage>
        <taxon>Eukaryota</taxon>
        <taxon>Metazoa</taxon>
        <taxon>Ecdysozoa</taxon>
        <taxon>Arthropoda</taxon>
        <taxon>Hexapoda</taxon>
        <taxon>Insecta</taxon>
        <taxon>Pterygota</taxon>
        <taxon>Palaeoptera</taxon>
        <taxon>Odonata</taxon>
        <taxon>Epiprocta</taxon>
        <taxon>Anisoptera</taxon>
        <taxon>Libelluloidea</taxon>
        <taxon>Libellulidae</taxon>
        <taxon>Ladona</taxon>
    </lineage>
</organism>